<dbReference type="EMBL" id="JAXUIC010000008">
    <property type="protein sequence ID" value="KAK4579665.1"/>
    <property type="molecule type" value="Genomic_DNA"/>
</dbReference>
<proteinExistence type="predicted"/>
<dbReference type="GO" id="GO:0009617">
    <property type="term" value="P:response to bacterium"/>
    <property type="evidence" value="ECO:0007669"/>
    <property type="project" value="InterPro"/>
</dbReference>
<evidence type="ECO:0000256" key="5">
    <source>
        <dbReference type="ARBA" id="ARBA00023136"/>
    </source>
</evidence>
<feature type="domain" description="Reticulon" evidence="7">
    <location>
        <begin position="48"/>
        <end position="233"/>
    </location>
</feature>
<dbReference type="AlphaFoldDB" id="A0AAN7IK64"/>
<feature type="transmembrane region" description="Helical" evidence="6">
    <location>
        <begin position="80"/>
        <end position="98"/>
    </location>
</feature>
<organism evidence="8 9">
    <name type="scientific">Quercus rubra</name>
    <name type="common">Northern red oak</name>
    <name type="synonym">Quercus borealis</name>
    <dbReference type="NCBI Taxonomy" id="3512"/>
    <lineage>
        <taxon>Eukaryota</taxon>
        <taxon>Viridiplantae</taxon>
        <taxon>Streptophyta</taxon>
        <taxon>Embryophyta</taxon>
        <taxon>Tracheophyta</taxon>
        <taxon>Spermatophyta</taxon>
        <taxon>Magnoliopsida</taxon>
        <taxon>eudicotyledons</taxon>
        <taxon>Gunneridae</taxon>
        <taxon>Pentapetalae</taxon>
        <taxon>rosids</taxon>
        <taxon>fabids</taxon>
        <taxon>Fagales</taxon>
        <taxon>Fagaceae</taxon>
        <taxon>Quercus</taxon>
    </lineage>
</organism>
<keyword evidence="5 6" id="KW-0472">Membrane</keyword>
<dbReference type="Pfam" id="PF02453">
    <property type="entry name" value="Reticulon"/>
    <property type="match status" value="1"/>
</dbReference>
<evidence type="ECO:0000256" key="6">
    <source>
        <dbReference type="RuleBase" id="RU363132"/>
    </source>
</evidence>
<evidence type="ECO:0000256" key="1">
    <source>
        <dbReference type="ARBA" id="ARBA00004477"/>
    </source>
</evidence>
<sequence>MDSPEDLCNIEDDGATACTSPTSSGSPGESAYRLFGRQGTIHRFMGGAADILLWKQWTASFGVIVVATVAWLLFERSGLSFLSICSDVLLILIILLFLRANYNVIRDRQLQTLPELVLSEEMVNNAAASFRVKINNVLHMAHDITLGKDFKLFFKVVVCMWLLSVIGSYFSFFTLAYIGTIISITVPAFYSKFEEPVDRYCGMIHRQFSKHYKIVDDGVFSRLPRSFSKNKDS</sequence>
<keyword evidence="9" id="KW-1185">Reference proteome</keyword>
<dbReference type="InterPro" id="IPR045064">
    <property type="entry name" value="Reticulon-like"/>
</dbReference>
<evidence type="ECO:0000313" key="8">
    <source>
        <dbReference type="EMBL" id="KAK4579665.1"/>
    </source>
</evidence>
<evidence type="ECO:0000256" key="4">
    <source>
        <dbReference type="ARBA" id="ARBA00022989"/>
    </source>
</evidence>
<dbReference type="GO" id="GO:0005789">
    <property type="term" value="C:endoplasmic reticulum membrane"/>
    <property type="evidence" value="ECO:0007669"/>
    <property type="project" value="UniProtKB-SubCell"/>
</dbReference>
<comment type="subcellular location">
    <subcellularLocation>
        <location evidence="1 6">Endoplasmic reticulum membrane</location>
        <topology evidence="1 6">Multi-pass membrane protein</topology>
    </subcellularLocation>
</comment>
<name>A0AAN7IK64_QUERU</name>
<evidence type="ECO:0000256" key="2">
    <source>
        <dbReference type="ARBA" id="ARBA00022692"/>
    </source>
</evidence>
<dbReference type="InterPro" id="IPR003388">
    <property type="entry name" value="Reticulon"/>
</dbReference>
<keyword evidence="4 6" id="KW-1133">Transmembrane helix</keyword>
<protein>
    <recommendedName>
        <fullName evidence="6">Reticulon-like protein</fullName>
    </recommendedName>
</protein>
<comment type="caution">
    <text evidence="8">The sequence shown here is derived from an EMBL/GenBank/DDBJ whole genome shotgun (WGS) entry which is preliminary data.</text>
</comment>
<gene>
    <name evidence="8" type="ORF">RGQ29_029367</name>
</gene>
<reference evidence="8 9" key="1">
    <citation type="journal article" date="2023" name="G3 (Bethesda)">
        <title>A haplotype-resolved chromosome-scale genome for Quercus rubra L. provides insights into the genetics of adaptive traits for red oak species.</title>
        <authorList>
            <person name="Kapoor B."/>
            <person name="Jenkins J."/>
            <person name="Schmutz J."/>
            <person name="Zhebentyayeva T."/>
            <person name="Kuelheim C."/>
            <person name="Coggeshall M."/>
            <person name="Heim C."/>
            <person name="Lasky J.R."/>
            <person name="Leites L."/>
            <person name="Islam-Faridi N."/>
            <person name="Romero-Severson J."/>
            <person name="DeLeo V.L."/>
            <person name="Lucas S.M."/>
            <person name="Lazic D."/>
            <person name="Gailing O."/>
            <person name="Carlson J."/>
            <person name="Staton M."/>
        </authorList>
    </citation>
    <scope>NUCLEOTIDE SEQUENCE [LARGE SCALE GENOMIC DNA]</scope>
    <source>
        <strain evidence="8">Pseudo-F2</strain>
    </source>
</reference>
<evidence type="ECO:0000259" key="7">
    <source>
        <dbReference type="PROSITE" id="PS50845"/>
    </source>
</evidence>
<dbReference type="PANTHER" id="PTHR10994:SF67">
    <property type="entry name" value="RETICULON-LIKE PROTEIN B16"/>
    <property type="match status" value="1"/>
</dbReference>
<accession>A0AAN7IK64</accession>
<dbReference type="Proteomes" id="UP001324115">
    <property type="component" value="Unassembled WGS sequence"/>
</dbReference>
<keyword evidence="3 6" id="KW-0256">Endoplasmic reticulum</keyword>
<dbReference type="PROSITE" id="PS50845">
    <property type="entry name" value="RETICULON"/>
    <property type="match status" value="1"/>
</dbReference>
<feature type="transmembrane region" description="Helical" evidence="6">
    <location>
        <begin position="52"/>
        <end position="74"/>
    </location>
</feature>
<evidence type="ECO:0000256" key="3">
    <source>
        <dbReference type="ARBA" id="ARBA00022824"/>
    </source>
</evidence>
<evidence type="ECO:0000313" key="9">
    <source>
        <dbReference type="Proteomes" id="UP001324115"/>
    </source>
</evidence>
<dbReference type="PANTHER" id="PTHR10994">
    <property type="entry name" value="RETICULON"/>
    <property type="match status" value="1"/>
</dbReference>
<keyword evidence="2 6" id="KW-0812">Transmembrane</keyword>